<name>A0A095AVU3_SCHHA</name>
<dbReference type="AlphaFoldDB" id="A0A095AVU3"/>
<organism evidence="2">
    <name type="scientific">Schistosoma haematobium</name>
    <name type="common">Blood fluke</name>
    <dbReference type="NCBI Taxonomy" id="6185"/>
    <lineage>
        <taxon>Eukaryota</taxon>
        <taxon>Metazoa</taxon>
        <taxon>Spiralia</taxon>
        <taxon>Lophotrochozoa</taxon>
        <taxon>Platyhelminthes</taxon>
        <taxon>Trematoda</taxon>
        <taxon>Digenea</taxon>
        <taxon>Strigeidida</taxon>
        <taxon>Schistosomatoidea</taxon>
        <taxon>Schistosomatidae</taxon>
        <taxon>Schistosoma</taxon>
    </lineage>
</organism>
<reference evidence="2" key="1">
    <citation type="journal article" date="2012" name="Nat. Genet.">
        <title>Whole-genome sequence of Schistosoma haematobium.</title>
        <authorList>
            <person name="Young N.D."/>
            <person name="Jex A.R."/>
            <person name="Li B."/>
            <person name="Liu S."/>
            <person name="Yang L."/>
            <person name="Xiong Z."/>
            <person name="Li Y."/>
            <person name="Cantacessi C."/>
            <person name="Hall R.S."/>
            <person name="Xu X."/>
            <person name="Chen F."/>
            <person name="Wu X."/>
            <person name="Zerlotini A."/>
            <person name="Oliveira G."/>
            <person name="Hofmann A."/>
            <person name="Zhang G."/>
            <person name="Fang X."/>
            <person name="Kang Y."/>
            <person name="Campbell B.E."/>
            <person name="Loukas A."/>
            <person name="Ranganathan S."/>
            <person name="Rollinson D."/>
            <person name="Rinaldi G."/>
            <person name="Brindley P.J."/>
            <person name="Yang H."/>
            <person name="Wang J."/>
            <person name="Wang J."/>
            <person name="Gasser R.B."/>
        </authorList>
    </citation>
    <scope>NUCLEOTIDE SEQUENCE [LARGE SCALE GENOMIC DNA]</scope>
</reference>
<feature type="compositionally biased region" description="Basic and acidic residues" evidence="1">
    <location>
        <begin position="69"/>
        <end position="82"/>
    </location>
</feature>
<feature type="non-terminal residue" evidence="2">
    <location>
        <position position="109"/>
    </location>
</feature>
<proteinExistence type="predicted"/>
<protein>
    <submittedName>
        <fullName evidence="2">Uncharacterized protein</fullName>
    </submittedName>
</protein>
<dbReference type="EMBL" id="KL251061">
    <property type="protein sequence ID" value="KGB38701.1"/>
    <property type="molecule type" value="Genomic_DNA"/>
</dbReference>
<gene>
    <name evidence="2" type="ORF">MS3_07102</name>
</gene>
<accession>A0A095AVU3</accession>
<feature type="non-terminal residue" evidence="2">
    <location>
        <position position="1"/>
    </location>
</feature>
<feature type="region of interest" description="Disordered" evidence="1">
    <location>
        <begin position="65"/>
        <end position="88"/>
    </location>
</feature>
<evidence type="ECO:0000313" key="2">
    <source>
        <dbReference type="EMBL" id="KGB38701.1"/>
    </source>
</evidence>
<sequence length="109" mass="12790">PSNVQQILAVGDTDADIDNIEKIADKIYERTKQTSPLLHRVTIDDRISTLQKEVNVLCRKLTELTQSEMPRRSSRDRSRDRNPSASRQRTAPLICWYHQMYDYRARKCL</sequence>
<evidence type="ECO:0000256" key="1">
    <source>
        <dbReference type="SAM" id="MobiDB-lite"/>
    </source>
</evidence>